<gene>
    <name evidence="2" type="ORF">G2W53_013350</name>
</gene>
<feature type="region of interest" description="Disordered" evidence="1">
    <location>
        <begin position="29"/>
        <end position="48"/>
    </location>
</feature>
<protein>
    <submittedName>
        <fullName evidence="2">Uncharacterized protein</fullName>
    </submittedName>
</protein>
<sequence>MEGGEYTFVMGLVVPPYGDIMTQHKAMIAQHSTTTDDPSKKQQLLIKT</sequence>
<evidence type="ECO:0000313" key="3">
    <source>
        <dbReference type="Proteomes" id="UP000634136"/>
    </source>
</evidence>
<name>A0A834TZ29_9FABA</name>
<reference evidence="2" key="1">
    <citation type="submission" date="2020-09" db="EMBL/GenBank/DDBJ databases">
        <title>Genome-Enabled Discovery of Anthraquinone Biosynthesis in Senna tora.</title>
        <authorList>
            <person name="Kang S.-H."/>
            <person name="Pandey R.P."/>
            <person name="Lee C.-M."/>
            <person name="Sim J.-S."/>
            <person name="Jeong J.-T."/>
            <person name="Choi B.-S."/>
            <person name="Jung M."/>
            <person name="Ginzburg D."/>
            <person name="Zhao K."/>
            <person name="Won S.Y."/>
            <person name="Oh T.-J."/>
            <person name="Yu Y."/>
            <person name="Kim N.-H."/>
            <person name="Lee O.R."/>
            <person name="Lee T.-H."/>
            <person name="Bashyal P."/>
            <person name="Kim T.-S."/>
            <person name="Lee W.-H."/>
            <person name="Kawkins C."/>
            <person name="Kim C.-K."/>
            <person name="Kim J.S."/>
            <person name="Ahn B.O."/>
            <person name="Rhee S.Y."/>
            <person name="Sohng J.K."/>
        </authorList>
    </citation>
    <scope>NUCLEOTIDE SEQUENCE</scope>
    <source>
        <tissue evidence="2">Leaf</tissue>
    </source>
</reference>
<accession>A0A834TZ29</accession>
<evidence type="ECO:0000256" key="1">
    <source>
        <dbReference type="SAM" id="MobiDB-lite"/>
    </source>
</evidence>
<proteinExistence type="predicted"/>
<dbReference type="AlphaFoldDB" id="A0A834TZ29"/>
<dbReference type="EMBL" id="JAAIUW010000005">
    <property type="protein sequence ID" value="KAF7831017.1"/>
    <property type="molecule type" value="Genomic_DNA"/>
</dbReference>
<organism evidence="2 3">
    <name type="scientific">Senna tora</name>
    <dbReference type="NCBI Taxonomy" id="362788"/>
    <lineage>
        <taxon>Eukaryota</taxon>
        <taxon>Viridiplantae</taxon>
        <taxon>Streptophyta</taxon>
        <taxon>Embryophyta</taxon>
        <taxon>Tracheophyta</taxon>
        <taxon>Spermatophyta</taxon>
        <taxon>Magnoliopsida</taxon>
        <taxon>eudicotyledons</taxon>
        <taxon>Gunneridae</taxon>
        <taxon>Pentapetalae</taxon>
        <taxon>rosids</taxon>
        <taxon>fabids</taxon>
        <taxon>Fabales</taxon>
        <taxon>Fabaceae</taxon>
        <taxon>Caesalpinioideae</taxon>
        <taxon>Cassia clade</taxon>
        <taxon>Senna</taxon>
    </lineage>
</organism>
<evidence type="ECO:0000313" key="2">
    <source>
        <dbReference type="EMBL" id="KAF7831017.1"/>
    </source>
</evidence>
<dbReference type="Proteomes" id="UP000634136">
    <property type="component" value="Unassembled WGS sequence"/>
</dbReference>
<keyword evidence="3" id="KW-1185">Reference proteome</keyword>
<comment type="caution">
    <text evidence="2">The sequence shown here is derived from an EMBL/GenBank/DDBJ whole genome shotgun (WGS) entry which is preliminary data.</text>
</comment>